<accession>X0ZHL3</accession>
<reference evidence="2" key="1">
    <citation type="journal article" date="2014" name="Front. Microbiol.">
        <title>High frequency of phylogenetically diverse reductive dehalogenase-homologous genes in deep subseafloor sedimentary metagenomes.</title>
        <authorList>
            <person name="Kawai M."/>
            <person name="Futagami T."/>
            <person name="Toyoda A."/>
            <person name="Takaki Y."/>
            <person name="Nishi S."/>
            <person name="Hori S."/>
            <person name="Arai W."/>
            <person name="Tsubouchi T."/>
            <person name="Morono Y."/>
            <person name="Uchiyama I."/>
            <person name="Ito T."/>
            <person name="Fujiyama A."/>
            <person name="Inagaki F."/>
            <person name="Takami H."/>
        </authorList>
    </citation>
    <scope>NUCLEOTIDE SEQUENCE</scope>
    <source>
        <strain evidence="2">Expedition CK06-06</strain>
    </source>
</reference>
<comment type="caution">
    <text evidence="2">The sequence shown here is derived from an EMBL/GenBank/DDBJ whole genome shotgun (WGS) entry which is preliminary data.</text>
</comment>
<evidence type="ECO:0000256" key="1">
    <source>
        <dbReference type="SAM" id="MobiDB-lite"/>
    </source>
</evidence>
<evidence type="ECO:0000313" key="2">
    <source>
        <dbReference type="EMBL" id="GAG47836.1"/>
    </source>
</evidence>
<name>X0ZHL3_9ZZZZ</name>
<dbReference type="EMBL" id="BARS01054333">
    <property type="protein sequence ID" value="GAG47836.1"/>
    <property type="molecule type" value="Genomic_DNA"/>
</dbReference>
<protein>
    <submittedName>
        <fullName evidence="2">Uncharacterized protein</fullName>
    </submittedName>
</protein>
<feature type="compositionally biased region" description="Pro residues" evidence="1">
    <location>
        <begin position="24"/>
        <end position="43"/>
    </location>
</feature>
<proteinExistence type="predicted"/>
<sequence length="43" mass="4592">LRFEFFEAEEEARAVPEVSFAPEAEPPATPPSAPEPPASPPEA</sequence>
<feature type="compositionally biased region" description="Acidic residues" evidence="1">
    <location>
        <begin position="1"/>
        <end position="10"/>
    </location>
</feature>
<gene>
    <name evidence="2" type="ORF">S01H1_80457</name>
</gene>
<feature type="non-terminal residue" evidence="2">
    <location>
        <position position="1"/>
    </location>
</feature>
<feature type="region of interest" description="Disordered" evidence="1">
    <location>
        <begin position="1"/>
        <end position="43"/>
    </location>
</feature>
<organism evidence="2">
    <name type="scientific">marine sediment metagenome</name>
    <dbReference type="NCBI Taxonomy" id="412755"/>
    <lineage>
        <taxon>unclassified sequences</taxon>
        <taxon>metagenomes</taxon>
        <taxon>ecological metagenomes</taxon>
    </lineage>
</organism>
<dbReference type="AlphaFoldDB" id="X0ZHL3"/>